<dbReference type="SUPFAM" id="SSF102114">
    <property type="entry name" value="Radical SAM enzymes"/>
    <property type="match status" value="1"/>
</dbReference>
<evidence type="ECO:0000256" key="4">
    <source>
        <dbReference type="ARBA" id="ARBA00022485"/>
    </source>
</evidence>
<evidence type="ECO:0000256" key="5">
    <source>
        <dbReference type="ARBA" id="ARBA00022555"/>
    </source>
</evidence>
<comment type="pathway">
    <text evidence="2">tRNA modification.</text>
</comment>
<dbReference type="PANTHER" id="PTHR11135:SF2">
    <property type="entry name" value="ELONGATOR COMPLEX PROTEIN 3"/>
    <property type="match status" value="1"/>
</dbReference>
<reference evidence="17 18" key="1">
    <citation type="journal article" date="2015" name="Nature">
        <title>rRNA introns, odd ribosomes, and small enigmatic genomes across a large radiation of phyla.</title>
        <authorList>
            <person name="Brown C.T."/>
            <person name="Hug L.A."/>
            <person name="Thomas B.C."/>
            <person name="Sharon I."/>
            <person name="Castelle C.J."/>
            <person name="Singh A."/>
            <person name="Wilkins M.J."/>
            <person name="Williams K.H."/>
            <person name="Banfield J.F."/>
        </authorList>
    </citation>
    <scope>NUCLEOTIDE SEQUENCE [LARGE SCALE GENOMIC DNA]</scope>
</reference>
<dbReference type="GO" id="GO:0002926">
    <property type="term" value="P:tRNA wobble base 5-methoxycarbonylmethyl-2-thiouridinylation"/>
    <property type="evidence" value="ECO:0007669"/>
    <property type="project" value="TreeGrafter"/>
</dbReference>
<dbReference type="AlphaFoldDB" id="A0A0G0YGR8"/>
<sequence>MKTLIKKLIQQRNLTRPQLDELKNSWSRLNYRNAPSTAEVLKEYRRLVAHKKISPSAPLEAILQKRAVRTLSGVAIVTVLTKPWPCPGRCVYCPLEPDMPKSYLKSEPAAQRAYFNKFNPYNQVISRLQMLYNNGHPTDKIELIVKGGSWNSYQWKYQVWFIKECFRACNDFQSNKKHENQNLAKTQKLNETAAHRLIGLTLETRPDLITHQTAEQMRVLGCTRVEMGIQHTDNKILQLTKRGHTIEDAKKATALLRYYGFKIDFHLMPQLPGSTPAKDCKMFEKNFADPDLRPDMIKIYPCTVVKNSELYQWHKKGKFKPYTDKKLIEMLVKVKSKIIPRYCRISRLIRDIPSTEIVAGNKITNLRQTIQKEMKKHGLKCQCLRCREIGHQEKIKNKIPKLFIDKYSTSGGTEYFLSFEDTKRRAVYAFCRLRLGADGLYPAFIRELHTYGHLMPLGQKSKKASQHQGLGKKLIAKAEKIASKSGADTIAVISGIGVRGYYKKLGYKIRETYMVKKLPRQNRRGKT</sequence>
<dbReference type="GO" id="GO:0051539">
    <property type="term" value="F:4 iron, 4 sulfur cluster binding"/>
    <property type="evidence" value="ECO:0007669"/>
    <property type="project" value="UniProtKB-KW"/>
</dbReference>
<dbReference type="SMART" id="SM00729">
    <property type="entry name" value="Elp3"/>
    <property type="match status" value="1"/>
</dbReference>
<protein>
    <recommendedName>
        <fullName evidence="14">tRNA carboxymethyluridine synthase</fullName>
        <ecNumber evidence="14">2.3.1.311</ecNumber>
    </recommendedName>
</protein>
<keyword evidence="6 17" id="KW-0808">Transferase</keyword>
<keyword evidence="4" id="KW-0004">4Fe-4S</keyword>
<keyword evidence="10" id="KW-0694">RNA-binding</keyword>
<dbReference type="Pfam" id="PF16199">
    <property type="entry name" value="Radical_SAM_C"/>
    <property type="match status" value="1"/>
</dbReference>
<keyword evidence="8" id="KW-0819">tRNA processing</keyword>
<dbReference type="Pfam" id="PF04055">
    <property type="entry name" value="Radical_SAM"/>
    <property type="match status" value="1"/>
</dbReference>
<dbReference type="PANTHER" id="PTHR11135">
    <property type="entry name" value="HISTONE ACETYLTRANSFERASE-RELATED"/>
    <property type="match status" value="1"/>
</dbReference>
<evidence type="ECO:0000256" key="15">
    <source>
        <dbReference type="ARBA" id="ARBA00047372"/>
    </source>
</evidence>
<dbReference type="PROSITE" id="PS51918">
    <property type="entry name" value="RADICAL_SAM"/>
    <property type="match status" value="1"/>
</dbReference>
<gene>
    <name evidence="17" type="ORF">UU49_C0005G0010</name>
</gene>
<comment type="cofactor">
    <cofactor evidence="1">
        <name>[4Fe-4S] cluster</name>
        <dbReference type="ChEBI" id="CHEBI:49883"/>
    </cofactor>
</comment>
<keyword evidence="7" id="KW-0949">S-adenosyl-L-methionine</keyword>
<evidence type="ECO:0000256" key="6">
    <source>
        <dbReference type="ARBA" id="ARBA00022679"/>
    </source>
</evidence>
<dbReference type="SFLD" id="SFLDS00029">
    <property type="entry name" value="Radical_SAM"/>
    <property type="match status" value="1"/>
</dbReference>
<evidence type="ECO:0000256" key="9">
    <source>
        <dbReference type="ARBA" id="ARBA00022723"/>
    </source>
</evidence>
<dbReference type="InterPro" id="IPR034687">
    <property type="entry name" value="ELP3-like"/>
</dbReference>
<dbReference type="PATRIC" id="fig|1619048.3.peg.182"/>
<dbReference type="InterPro" id="IPR007197">
    <property type="entry name" value="rSAM"/>
</dbReference>
<evidence type="ECO:0000256" key="7">
    <source>
        <dbReference type="ARBA" id="ARBA00022691"/>
    </source>
</evidence>
<accession>A0A0G0YGR8</accession>
<organism evidence="17 18">
    <name type="scientific">Candidatus Magasanikbacteria bacterium GW2011_GWC2_41_17</name>
    <dbReference type="NCBI Taxonomy" id="1619048"/>
    <lineage>
        <taxon>Bacteria</taxon>
        <taxon>Candidatus Magasanikiibacteriota</taxon>
    </lineage>
</organism>
<dbReference type="InterPro" id="IPR016181">
    <property type="entry name" value="Acyl_CoA_acyltransferase"/>
</dbReference>
<dbReference type="InterPro" id="IPR023404">
    <property type="entry name" value="rSAM_horseshoe"/>
</dbReference>
<dbReference type="EC" id="2.3.1.311" evidence="14"/>
<name>A0A0G0YGR8_9BACT</name>
<evidence type="ECO:0000256" key="2">
    <source>
        <dbReference type="ARBA" id="ARBA00005217"/>
    </source>
</evidence>
<keyword evidence="12" id="KW-0411">Iron-sulfur</keyword>
<evidence type="ECO:0000256" key="8">
    <source>
        <dbReference type="ARBA" id="ARBA00022694"/>
    </source>
</evidence>
<dbReference type="SUPFAM" id="SSF55729">
    <property type="entry name" value="Acyl-CoA N-acyltransferases (Nat)"/>
    <property type="match status" value="1"/>
</dbReference>
<dbReference type="SFLD" id="SFLDG01086">
    <property type="entry name" value="elongater_protein-like"/>
    <property type="match status" value="1"/>
</dbReference>
<dbReference type="SFLD" id="SFLDF00344">
    <property type="entry name" value="ELP3-like"/>
    <property type="match status" value="1"/>
</dbReference>
<proteinExistence type="inferred from homology"/>
<dbReference type="EMBL" id="LCAV01000005">
    <property type="protein sequence ID" value="KKR99552.1"/>
    <property type="molecule type" value="Genomic_DNA"/>
</dbReference>
<keyword evidence="11" id="KW-0408">Iron</keyword>
<evidence type="ECO:0000256" key="10">
    <source>
        <dbReference type="ARBA" id="ARBA00022884"/>
    </source>
</evidence>
<dbReference type="GO" id="GO:0005737">
    <property type="term" value="C:cytoplasm"/>
    <property type="evidence" value="ECO:0007669"/>
    <property type="project" value="TreeGrafter"/>
</dbReference>
<dbReference type="GO" id="GO:0046872">
    <property type="term" value="F:metal ion binding"/>
    <property type="evidence" value="ECO:0007669"/>
    <property type="project" value="UniProtKB-KW"/>
</dbReference>
<evidence type="ECO:0000313" key="17">
    <source>
        <dbReference type="EMBL" id="KKR99552.1"/>
    </source>
</evidence>
<dbReference type="GO" id="GO:0000049">
    <property type="term" value="F:tRNA binding"/>
    <property type="evidence" value="ECO:0007669"/>
    <property type="project" value="UniProtKB-KW"/>
</dbReference>
<dbReference type="NCBIfam" id="TIGR01211">
    <property type="entry name" value="ELP3"/>
    <property type="match status" value="1"/>
</dbReference>
<keyword evidence="13" id="KW-0012">Acyltransferase</keyword>
<evidence type="ECO:0000256" key="14">
    <source>
        <dbReference type="ARBA" id="ARBA00044771"/>
    </source>
</evidence>
<evidence type="ECO:0000256" key="3">
    <source>
        <dbReference type="ARBA" id="ARBA00005494"/>
    </source>
</evidence>
<dbReference type="InterPro" id="IPR006638">
    <property type="entry name" value="Elp3/MiaA/NifB-like_rSAM"/>
</dbReference>
<feature type="domain" description="Radical SAM core" evidence="16">
    <location>
        <begin position="71"/>
        <end position="341"/>
    </location>
</feature>
<evidence type="ECO:0000256" key="1">
    <source>
        <dbReference type="ARBA" id="ARBA00001966"/>
    </source>
</evidence>
<dbReference type="STRING" id="1619048.UU49_C0005G0010"/>
<dbReference type="InterPro" id="IPR058240">
    <property type="entry name" value="rSAM_sf"/>
</dbReference>
<dbReference type="InterPro" id="IPR032432">
    <property type="entry name" value="Radical_SAM_C"/>
</dbReference>
<evidence type="ECO:0000259" key="16">
    <source>
        <dbReference type="PROSITE" id="PS51918"/>
    </source>
</evidence>
<dbReference type="Gene3D" id="3.40.630.30">
    <property type="match status" value="1"/>
</dbReference>
<comment type="similarity">
    <text evidence="3">Belongs to the ELP3 family.</text>
</comment>
<comment type="catalytic activity">
    <reaction evidence="15">
        <text>uridine(34) in tRNA + acetyl-CoA + S-adenosyl-L-methionine + H2O = 5-(carboxymethyl)uridine(34) in tRNA + 5'-deoxyadenosine + L-methionine + CoA + 2 H(+)</text>
        <dbReference type="Rhea" id="RHEA:61020"/>
        <dbReference type="Rhea" id="RHEA-COMP:10407"/>
        <dbReference type="Rhea" id="RHEA-COMP:11727"/>
        <dbReference type="ChEBI" id="CHEBI:15377"/>
        <dbReference type="ChEBI" id="CHEBI:15378"/>
        <dbReference type="ChEBI" id="CHEBI:17319"/>
        <dbReference type="ChEBI" id="CHEBI:57287"/>
        <dbReference type="ChEBI" id="CHEBI:57288"/>
        <dbReference type="ChEBI" id="CHEBI:57844"/>
        <dbReference type="ChEBI" id="CHEBI:59789"/>
        <dbReference type="ChEBI" id="CHEBI:65315"/>
        <dbReference type="ChEBI" id="CHEBI:74882"/>
        <dbReference type="EC" id="2.3.1.311"/>
    </reaction>
    <physiologicalReaction direction="left-to-right" evidence="15">
        <dbReference type="Rhea" id="RHEA:61021"/>
    </physiologicalReaction>
</comment>
<keyword evidence="9" id="KW-0479">Metal-binding</keyword>
<evidence type="ECO:0000256" key="11">
    <source>
        <dbReference type="ARBA" id="ARBA00023004"/>
    </source>
</evidence>
<dbReference type="InterPro" id="IPR039661">
    <property type="entry name" value="ELP3"/>
</dbReference>
<evidence type="ECO:0000256" key="12">
    <source>
        <dbReference type="ARBA" id="ARBA00023014"/>
    </source>
</evidence>
<keyword evidence="5" id="KW-0820">tRNA-binding</keyword>
<comment type="caution">
    <text evidence="17">The sequence shown here is derived from an EMBL/GenBank/DDBJ whole genome shotgun (WGS) entry which is preliminary data.</text>
</comment>
<dbReference type="GO" id="GO:0106261">
    <property type="term" value="F:tRNA uridine(34) acetyltransferase activity"/>
    <property type="evidence" value="ECO:0007669"/>
    <property type="project" value="UniProtKB-EC"/>
</dbReference>
<evidence type="ECO:0000313" key="18">
    <source>
        <dbReference type="Proteomes" id="UP000034108"/>
    </source>
</evidence>
<dbReference type="Gene3D" id="3.80.30.20">
    <property type="entry name" value="tm_1862 like domain"/>
    <property type="match status" value="1"/>
</dbReference>
<dbReference type="Proteomes" id="UP000034108">
    <property type="component" value="Unassembled WGS sequence"/>
</dbReference>
<dbReference type="GO" id="GO:0033588">
    <property type="term" value="C:elongator holoenzyme complex"/>
    <property type="evidence" value="ECO:0007669"/>
    <property type="project" value="TreeGrafter"/>
</dbReference>
<evidence type="ECO:0000256" key="13">
    <source>
        <dbReference type="ARBA" id="ARBA00023315"/>
    </source>
</evidence>